<accession>A0A918I105</accession>
<name>A0A918I105_9ACTN</name>
<feature type="compositionally biased region" description="Acidic residues" evidence="1">
    <location>
        <begin position="39"/>
        <end position="53"/>
    </location>
</feature>
<dbReference type="Proteomes" id="UP000636661">
    <property type="component" value="Unassembled WGS sequence"/>
</dbReference>
<comment type="caution">
    <text evidence="2">The sequence shown here is derived from an EMBL/GenBank/DDBJ whole genome shotgun (WGS) entry which is preliminary data.</text>
</comment>
<keyword evidence="3" id="KW-1185">Reference proteome</keyword>
<organism evidence="2 3">
    <name type="scientific">Streptomyces lavendofoliae</name>
    <dbReference type="NCBI Taxonomy" id="67314"/>
    <lineage>
        <taxon>Bacteria</taxon>
        <taxon>Bacillati</taxon>
        <taxon>Actinomycetota</taxon>
        <taxon>Actinomycetes</taxon>
        <taxon>Kitasatosporales</taxon>
        <taxon>Streptomycetaceae</taxon>
        <taxon>Streptomyces</taxon>
    </lineage>
</organism>
<reference evidence="2" key="2">
    <citation type="submission" date="2020-09" db="EMBL/GenBank/DDBJ databases">
        <authorList>
            <person name="Sun Q."/>
            <person name="Ohkuma M."/>
        </authorList>
    </citation>
    <scope>NUCLEOTIDE SEQUENCE</scope>
    <source>
        <strain evidence="2">JCM 4391</strain>
    </source>
</reference>
<dbReference type="EMBL" id="BMTP01000012">
    <property type="protein sequence ID" value="GGU52594.1"/>
    <property type="molecule type" value="Genomic_DNA"/>
</dbReference>
<feature type="region of interest" description="Disordered" evidence="1">
    <location>
        <begin position="37"/>
        <end position="83"/>
    </location>
</feature>
<sequence>MEVAVVGGPLKKYNVTTPSGVETTMKLNQEDAKRLGVLEDAETDSTADADSEPAEAPTKARTTTRNKARTTAATKDGGTGGGD</sequence>
<gene>
    <name evidence="2" type="ORF">GCM10010274_46910</name>
</gene>
<evidence type="ECO:0000256" key="1">
    <source>
        <dbReference type="SAM" id="MobiDB-lite"/>
    </source>
</evidence>
<dbReference type="RefSeq" id="WP_189552931.1">
    <property type="nucleotide sequence ID" value="NZ_BMTP01000012.1"/>
</dbReference>
<protein>
    <submittedName>
        <fullName evidence="2">Uncharacterized protein</fullName>
    </submittedName>
</protein>
<reference evidence="2" key="1">
    <citation type="journal article" date="2014" name="Int. J. Syst. Evol. Microbiol.">
        <title>Complete genome sequence of Corynebacterium casei LMG S-19264T (=DSM 44701T), isolated from a smear-ripened cheese.</title>
        <authorList>
            <consortium name="US DOE Joint Genome Institute (JGI-PGF)"/>
            <person name="Walter F."/>
            <person name="Albersmeier A."/>
            <person name="Kalinowski J."/>
            <person name="Ruckert C."/>
        </authorList>
    </citation>
    <scope>NUCLEOTIDE SEQUENCE</scope>
    <source>
        <strain evidence="2">JCM 4391</strain>
    </source>
</reference>
<evidence type="ECO:0000313" key="2">
    <source>
        <dbReference type="EMBL" id="GGU52594.1"/>
    </source>
</evidence>
<evidence type="ECO:0000313" key="3">
    <source>
        <dbReference type="Proteomes" id="UP000636661"/>
    </source>
</evidence>
<dbReference type="AlphaFoldDB" id="A0A918I105"/>
<proteinExistence type="predicted"/>